<dbReference type="EMBL" id="HF951689">
    <property type="protein sequence ID" value="CCW35526.1"/>
    <property type="molecule type" value="Genomic_DNA"/>
</dbReference>
<feature type="transmembrane region" description="Helical" evidence="1">
    <location>
        <begin position="496"/>
        <end position="520"/>
    </location>
</feature>
<dbReference type="KEGG" id="ccz:CCALI_01713"/>
<keyword evidence="1" id="KW-0472">Membrane</keyword>
<dbReference type="Proteomes" id="UP000014227">
    <property type="component" value="Chromosome I"/>
</dbReference>
<reference evidence="5" key="1">
    <citation type="submission" date="2013-03" db="EMBL/GenBank/DDBJ databases">
        <title>Genome sequence of Chthonomonas calidirosea, the first sequenced genome from the Armatimonadetes phylum (formally candidate division OP10).</title>
        <authorList>
            <person name="Lee K.C.Y."/>
            <person name="Morgan X.C."/>
            <person name="Dunfield P.F."/>
            <person name="Tamas I."/>
            <person name="Houghton K.M."/>
            <person name="Vyssotski M."/>
            <person name="Ryan J.L.J."/>
            <person name="Lagutin K."/>
            <person name="McDonald I.R."/>
            <person name="Stott M.B."/>
        </authorList>
    </citation>
    <scope>NUCLEOTIDE SEQUENCE [LARGE SCALE GENOMIC DNA]</scope>
    <source>
        <strain evidence="5">DSM 23976 / ICMP 18418 / T49</strain>
    </source>
</reference>
<evidence type="ECO:0000313" key="4">
    <source>
        <dbReference type="EMBL" id="CCW35526.1"/>
    </source>
</evidence>
<keyword evidence="1" id="KW-0812">Transmembrane</keyword>
<dbReference type="InterPro" id="IPR046711">
    <property type="entry name" value="DUF6784"/>
</dbReference>
<feature type="transmembrane region" description="Helical" evidence="1">
    <location>
        <begin position="597"/>
        <end position="614"/>
    </location>
</feature>
<dbReference type="PATRIC" id="fig|1303518.3.peg.1767"/>
<dbReference type="InterPro" id="IPR046712">
    <property type="entry name" value="DUF6785"/>
</dbReference>
<feature type="transmembrane region" description="Helical" evidence="1">
    <location>
        <begin position="20"/>
        <end position="39"/>
    </location>
</feature>
<evidence type="ECO:0000256" key="1">
    <source>
        <dbReference type="SAM" id="Phobius"/>
    </source>
</evidence>
<feature type="transmembrane region" description="Helical" evidence="1">
    <location>
        <begin position="556"/>
        <end position="576"/>
    </location>
</feature>
<feature type="transmembrane region" description="Helical" evidence="1">
    <location>
        <begin position="59"/>
        <end position="77"/>
    </location>
</feature>
<proteinExistence type="predicted"/>
<sequence>MAVENPSSSAPRSSWRASGLTPRALLLGLVFTALCDLWIHWAELVLGERGHTALANTSIPVGAFNVLFFLVVCNLLLSKFCRPLALSKAELLVIYVMLIVSTVVSSSGGIHFIIPTVTAAFWYADSSNQWASKFLRYIPGWIAQKNQLALKGFYIGNAHVPWALWRVQLFSWWLFLALFTMATLCLMAILRRQWVDRERLAFPTVAVPLAVIREPANLLSNGVFWIGFLIPFSIDVMNTLHLNLPAFPYFPTRTTDQPDLHNLFTSPPWSAIGFTPLSLYPFVIGIAFLLSTDMTFSCWFFWLVSKLELVFGAAAGINAGASGSAQSTWPYTGHQGAGAFIALTLVGLWFARGYLKEVLRIALHGGNDAEEPLPYRWALLGFVMCLVGMIAWSLHAGMHLLPASLIVSLALVYILAATRIRAETGDAWLFGPTVTPYDVMTTTFGTAFYQPVDLTIMAFLRSAIASYDLRCMAMPNQLDAFKMADVVGVEKRRLTVAMVISTLLGIFISMAIALMVWYAFGAGAKTDPWRTYMGRMPFDQLANVLSTPLKPDTRGFIAMGVGFLITTALMMMRMRYTWWVFHPVGYAIANTPTMNQIWFPFLIAWLCKVLILRYGGIDRYRRALPFFYGLIVGDFLAGGLTTLVGCLTGINVYPINW</sequence>
<protein>
    <submittedName>
        <fullName evidence="4">Uncharacterized protein</fullName>
    </submittedName>
</protein>
<feature type="transmembrane region" description="Helical" evidence="1">
    <location>
        <begin position="400"/>
        <end position="418"/>
    </location>
</feature>
<gene>
    <name evidence="4" type="ORF">CCALI_01713</name>
</gene>
<dbReference type="STRING" id="454171.CP488_02379"/>
<keyword evidence="1" id="KW-1133">Transmembrane helix</keyword>
<accession>S0EUZ9</accession>
<evidence type="ECO:0000259" key="3">
    <source>
        <dbReference type="Pfam" id="PF20581"/>
    </source>
</evidence>
<dbReference type="InParanoid" id="S0EUZ9"/>
<feature type="transmembrane region" description="Helical" evidence="1">
    <location>
        <begin position="626"/>
        <end position="653"/>
    </location>
</feature>
<feature type="transmembrane region" description="Helical" evidence="1">
    <location>
        <begin position="170"/>
        <end position="190"/>
    </location>
</feature>
<dbReference type="OrthoDB" id="5428060at2"/>
<name>S0EUZ9_CHTCT</name>
<feature type="domain" description="DUF6785" evidence="3">
    <location>
        <begin position="21"/>
        <end position="521"/>
    </location>
</feature>
<dbReference type="Pfam" id="PF20580">
    <property type="entry name" value="DUF6784"/>
    <property type="match status" value="1"/>
</dbReference>
<dbReference type="AlphaFoldDB" id="S0EUZ9"/>
<feature type="transmembrane region" description="Helical" evidence="1">
    <location>
        <begin position="223"/>
        <end position="249"/>
    </location>
</feature>
<dbReference type="Pfam" id="PF20581">
    <property type="entry name" value="DUF6785"/>
    <property type="match status" value="1"/>
</dbReference>
<dbReference type="HOGENOM" id="CLU_405827_0_0_0"/>
<evidence type="ECO:0000259" key="2">
    <source>
        <dbReference type="Pfam" id="PF20580"/>
    </source>
</evidence>
<feature type="transmembrane region" description="Helical" evidence="1">
    <location>
        <begin position="337"/>
        <end position="355"/>
    </location>
</feature>
<keyword evidence="5" id="KW-1185">Reference proteome</keyword>
<feature type="transmembrane region" description="Helical" evidence="1">
    <location>
        <begin position="269"/>
        <end position="290"/>
    </location>
</feature>
<feature type="transmembrane region" description="Helical" evidence="1">
    <location>
        <begin position="297"/>
        <end position="317"/>
    </location>
</feature>
<evidence type="ECO:0000313" key="5">
    <source>
        <dbReference type="Proteomes" id="UP000014227"/>
    </source>
</evidence>
<feature type="transmembrane region" description="Helical" evidence="1">
    <location>
        <begin position="375"/>
        <end position="394"/>
    </location>
</feature>
<feature type="transmembrane region" description="Helical" evidence="1">
    <location>
        <begin position="89"/>
        <end position="114"/>
    </location>
</feature>
<dbReference type="RefSeq" id="WP_016483057.1">
    <property type="nucleotide sequence ID" value="NC_021487.1"/>
</dbReference>
<dbReference type="eggNOG" id="ENOG502Z7XV">
    <property type="taxonomic scope" value="Bacteria"/>
</dbReference>
<organism evidence="4 5">
    <name type="scientific">Chthonomonas calidirosea (strain DSM 23976 / ICMP 18418 / T49)</name>
    <dbReference type="NCBI Taxonomy" id="1303518"/>
    <lineage>
        <taxon>Bacteria</taxon>
        <taxon>Bacillati</taxon>
        <taxon>Armatimonadota</taxon>
        <taxon>Chthonomonadia</taxon>
        <taxon>Chthonomonadales</taxon>
        <taxon>Chthonomonadaceae</taxon>
        <taxon>Chthonomonas</taxon>
    </lineage>
</organism>
<feature type="domain" description="DUF6784" evidence="2">
    <location>
        <begin position="557"/>
        <end position="654"/>
    </location>
</feature>